<evidence type="ECO:0000313" key="4">
    <source>
        <dbReference type="Proteomes" id="UP000645217"/>
    </source>
</evidence>
<sequence>MCQRPHLGHTQRPPRRRAGLGLLACLTLVLVAGAIAVRLGVPEGTDTVYLSTSPPSPSPSRLLAEPRRTGKPSGSSARAPLGHVARPYVSPTAVPRSRPTPTTARERDSIDGTGGQLPAGTSVGAAGGQGLEVGTDTAPPDGALPVGQLETAAVRLTNRERTLRGCAPLRIDARLTRSARAHSRDMASRNYFGHNSPGGSGPWDRMARAGYANSAAENIARGYETAEEAVRGWMSNSGHRRNILNCRITTVGVGVAYGSGDIWWTQDFGYS</sequence>
<name>A0A917VHH3_9ACTN</name>
<gene>
    <name evidence="3" type="ORF">GCM10007964_20660</name>
</gene>
<dbReference type="SUPFAM" id="SSF55797">
    <property type="entry name" value="PR-1-like"/>
    <property type="match status" value="1"/>
</dbReference>
<dbReference type="Gene3D" id="3.40.33.10">
    <property type="entry name" value="CAP"/>
    <property type="match status" value="1"/>
</dbReference>
<organism evidence="3 4">
    <name type="scientific">Sphaerisporangium melleum</name>
    <dbReference type="NCBI Taxonomy" id="321316"/>
    <lineage>
        <taxon>Bacteria</taxon>
        <taxon>Bacillati</taxon>
        <taxon>Actinomycetota</taxon>
        <taxon>Actinomycetes</taxon>
        <taxon>Streptosporangiales</taxon>
        <taxon>Streptosporangiaceae</taxon>
        <taxon>Sphaerisporangium</taxon>
    </lineage>
</organism>
<comment type="caution">
    <text evidence="3">The sequence shown here is derived from an EMBL/GenBank/DDBJ whole genome shotgun (WGS) entry which is preliminary data.</text>
</comment>
<evidence type="ECO:0000313" key="3">
    <source>
        <dbReference type="EMBL" id="GGK77793.1"/>
    </source>
</evidence>
<dbReference type="InterPro" id="IPR035940">
    <property type="entry name" value="CAP_sf"/>
</dbReference>
<dbReference type="Proteomes" id="UP000645217">
    <property type="component" value="Unassembled WGS sequence"/>
</dbReference>
<evidence type="ECO:0000256" key="1">
    <source>
        <dbReference type="SAM" id="MobiDB-lite"/>
    </source>
</evidence>
<dbReference type="CDD" id="cd05379">
    <property type="entry name" value="CAP_bacterial"/>
    <property type="match status" value="1"/>
</dbReference>
<evidence type="ECO:0000259" key="2">
    <source>
        <dbReference type="Pfam" id="PF00188"/>
    </source>
</evidence>
<protein>
    <recommendedName>
        <fullName evidence="2">SCP domain-containing protein</fullName>
    </recommendedName>
</protein>
<feature type="domain" description="SCP" evidence="2">
    <location>
        <begin position="155"/>
        <end position="268"/>
    </location>
</feature>
<reference evidence="3" key="1">
    <citation type="journal article" date="2014" name="Int. J. Syst. Evol. Microbiol.">
        <title>Complete genome sequence of Corynebacterium casei LMG S-19264T (=DSM 44701T), isolated from a smear-ripened cheese.</title>
        <authorList>
            <consortium name="US DOE Joint Genome Institute (JGI-PGF)"/>
            <person name="Walter F."/>
            <person name="Albersmeier A."/>
            <person name="Kalinowski J."/>
            <person name="Ruckert C."/>
        </authorList>
    </citation>
    <scope>NUCLEOTIDE SEQUENCE</scope>
    <source>
        <strain evidence="3">JCM 13064</strain>
    </source>
</reference>
<dbReference type="InterPro" id="IPR014044">
    <property type="entry name" value="CAP_dom"/>
</dbReference>
<accession>A0A917VHH3</accession>
<feature type="region of interest" description="Disordered" evidence="1">
    <location>
        <begin position="47"/>
        <end position="130"/>
    </location>
</feature>
<dbReference type="PANTHER" id="PTHR31157:SF1">
    <property type="entry name" value="SCP DOMAIN-CONTAINING PROTEIN"/>
    <property type="match status" value="1"/>
</dbReference>
<proteinExistence type="predicted"/>
<dbReference type="AlphaFoldDB" id="A0A917VHH3"/>
<dbReference type="PANTHER" id="PTHR31157">
    <property type="entry name" value="SCP DOMAIN-CONTAINING PROTEIN"/>
    <property type="match status" value="1"/>
</dbReference>
<dbReference type="Pfam" id="PF00188">
    <property type="entry name" value="CAP"/>
    <property type="match status" value="1"/>
</dbReference>
<dbReference type="EMBL" id="BMNT01000009">
    <property type="protein sequence ID" value="GGK77793.1"/>
    <property type="molecule type" value="Genomic_DNA"/>
</dbReference>
<reference evidence="3" key="2">
    <citation type="submission" date="2020-09" db="EMBL/GenBank/DDBJ databases">
        <authorList>
            <person name="Sun Q."/>
            <person name="Ohkuma M."/>
        </authorList>
    </citation>
    <scope>NUCLEOTIDE SEQUENCE</scope>
    <source>
        <strain evidence="3">JCM 13064</strain>
    </source>
</reference>
<keyword evidence="4" id="KW-1185">Reference proteome</keyword>